<keyword evidence="9" id="KW-1185">Reference proteome</keyword>
<keyword evidence="8" id="KW-0238">DNA-binding</keyword>
<dbReference type="EMBL" id="LRGB01002851">
    <property type="protein sequence ID" value="KZS05958.1"/>
    <property type="molecule type" value="Genomic_DNA"/>
</dbReference>
<feature type="compositionally biased region" description="Polar residues" evidence="6">
    <location>
        <begin position="252"/>
        <end position="261"/>
    </location>
</feature>
<sequence>MALNQALSWYQHKIGAYDKQIWEETVEQRILHGFPHVFKKSGKLKLDYIDLDVVRGSSFPKAKPKHGLVYISQLCILRLLLLPFHRHWWIQQTSCSVFQLLMVLYGFQMVNMFIYFTKPLQGASESNLRLNNETTDNQDVVFHEVSAEEVLVPVLMMCILSLLLSQMVSTQANTQPPLRRPKSKLRTKRTKRRLGRRIGTTPSDSKSSLENSEPQLPSPISDQKPDESVCEPKIKKRSFSEERQTSRVKLGQRSSSLQLDSTQVLQPSLRIPQLGRARNQQSILSKRKAWFFSWPVRLAVPNRGTIEDEGFDSFHGNNSSSSDCEHEENVQSNKIVNMTSTEIVGFSETITSDEGTRQNEDLQPESHCSDPESILFSEDFVDKQDSVNIQPQLRKRRNLPSIALKLVPPEADQPYAINPETQSEAHIRNPKCVTIISSERQCDTSILARESSYHSSCESDVDGHSSIASPSYKLSEPSTPLDWTGVTTNSEECSYSSESRSESDENETNRFASVVGDVNWNDEVAFSWESHGTTLGSSDKVSCTVWEGLEMKKVDLSVLDVAAAIIAKVDVMPESTDYLCGGLVMAGIFALLPIIYRINNAVGSAVFDILRPSSFRKVLHSTNLICNVLLGSSRWDKMIVVTAALERFAMATFFLFLLAVAERTFKQRFLYAKLFSHLTSSRRARNSDLPHFRLNKVRNIKTWLSVRSYLKKRGPQRSVDCIVSAAFIITLCLVSFLCMELLKESQYLHQSLYNLEVLCWCLVLGVFLLRFMTLGSKINKKYRNLSVLITEQINLYLQMEQKPDKKEELMLANNVLKLAADLLKELESPFKISGLSANPYLYNLTKVVVLSALSGVLSEMLGFKLKLHKIKIR</sequence>
<dbReference type="Pfam" id="PF12129">
    <property type="entry name" value="PHTF1-2_N"/>
    <property type="match status" value="1"/>
</dbReference>
<comment type="caution">
    <text evidence="8">The sequence shown here is derived from an EMBL/GenBank/DDBJ whole genome shotgun (WGS) entry which is preliminary data.</text>
</comment>
<protein>
    <submittedName>
        <fullName evidence="8">Putative Homeodomain transcription factor</fullName>
    </submittedName>
</protein>
<name>A0A0P5T7F6_9CRUS</name>
<feature type="region of interest" description="Disordered" evidence="6">
    <location>
        <begin position="171"/>
        <end position="261"/>
    </location>
</feature>
<feature type="compositionally biased region" description="Polar residues" evidence="6">
    <location>
        <begin position="202"/>
        <end position="221"/>
    </location>
</feature>
<dbReference type="GO" id="GO:0005783">
    <property type="term" value="C:endoplasmic reticulum"/>
    <property type="evidence" value="ECO:0007669"/>
    <property type="project" value="InterPro"/>
</dbReference>
<feature type="region of interest" description="Disordered" evidence="6">
    <location>
        <begin position="458"/>
        <end position="508"/>
    </location>
</feature>
<keyword evidence="4 7" id="KW-0472">Membrane</keyword>
<dbReference type="AlphaFoldDB" id="A0A0P5T7F6"/>
<dbReference type="Proteomes" id="UP000076858">
    <property type="component" value="Unassembled WGS sequence"/>
</dbReference>
<evidence type="ECO:0000256" key="2">
    <source>
        <dbReference type="ARBA" id="ARBA00022692"/>
    </source>
</evidence>
<evidence type="ECO:0000313" key="8">
    <source>
        <dbReference type="EMBL" id="KZS05958.1"/>
    </source>
</evidence>
<dbReference type="OrthoDB" id="10066656at2759"/>
<proteinExistence type="predicted"/>
<keyword evidence="8" id="KW-0371">Homeobox</keyword>
<dbReference type="InterPro" id="IPR021980">
    <property type="entry name" value="PHTF1/2_N"/>
</dbReference>
<evidence type="ECO:0000256" key="4">
    <source>
        <dbReference type="ARBA" id="ARBA00023136"/>
    </source>
</evidence>
<dbReference type="PANTHER" id="PTHR12680:SF6">
    <property type="entry name" value="PROTEIN PHTF"/>
    <property type="match status" value="1"/>
</dbReference>
<feature type="compositionally biased region" description="Basic residues" evidence="6">
    <location>
        <begin position="179"/>
        <end position="196"/>
    </location>
</feature>
<dbReference type="InterPro" id="IPR039775">
    <property type="entry name" value="PHTF1/2"/>
</dbReference>
<evidence type="ECO:0000313" key="9">
    <source>
        <dbReference type="Proteomes" id="UP000076858"/>
    </source>
</evidence>
<evidence type="ECO:0000256" key="3">
    <source>
        <dbReference type="ARBA" id="ARBA00022989"/>
    </source>
</evidence>
<evidence type="ECO:0000256" key="7">
    <source>
        <dbReference type="SAM" id="Phobius"/>
    </source>
</evidence>
<evidence type="ECO:0000256" key="6">
    <source>
        <dbReference type="SAM" id="MobiDB-lite"/>
    </source>
</evidence>
<feature type="transmembrane region" description="Helical" evidence="7">
    <location>
        <begin position="638"/>
        <end position="661"/>
    </location>
</feature>
<keyword evidence="2 7" id="KW-0812">Transmembrane</keyword>
<organism evidence="8 9">
    <name type="scientific">Daphnia magna</name>
    <dbReference type="NCBI Taxonomy" id="35525"/>
    <lineage>
        <taxon>Eukaryota</taxon>
        <taxon>Metazoa</taxon>
        <taxon>Ecdysozoa</taxon>
        <taxon>Arthropoda</taxon>
        <taxon>Crustacea</taxon>
        <taxon>Branchiopoda</taxon>
        <taxon>Diplostraca</taxon>
        <taxon>Cladocera</taxon>
        <taxon>Anomopoda</taxon>
        <taxon>Daphniidae</taxon>
        <taxon>Daphnia</taxon>
    </lineage>
</organism>
<dbReference type="GO" id="GO:0003677">
    <property type="term" value="F:DNA binding"/>
    <property type="evidence" value="ECO:0007669"/>
    <property type="project" value="UniProtKB-KW"/>
</dbReference>
<dbReference type="STRING" id="35525.A0A0P5T7F6"/>
<reference evidence="8 9" key="1">
    <citation type="submission" date="2016-03" db="EMBL/GenBank/DDBJ databases">
        <title>EvidentialGene: Evidence-directed Construction of Genes on Genomes.</title>
        <authorList>
            <person name="Gilbert D.G."/>
            <person name="Choi J.-H."/>
            <person name="Mockaitis K."/>
            <person name="Colbourne J."/>
            <person name="Pfrender M."/>
        </authorList>
    </citation>
    <scope>NUCLEOTIDE SEQUENCE [LARGE SCALE GENOMIC DNA]</scope>
    <source>
        <strain evidence="8 9">Xinb3</strain>
        <tissue evidence="8">Complete organism</tissue>
    </source>
</reference>
<feature type="transmembrane region" description="Helical" evidence="7">
    <location>
        <begin position="721"/>
        <end position="742"/>
    </location>
</feature>
<keyword evidence="3 7" id="KW-1133">Transmembrane helix</keyword>
<gene>
    <name evidence="8" type="ORF">APZ42_030672</name>
</gene>
<feature type="compositionally biased region" description="Basic and acidic residues" evidence="6">
    <location>
        <begin position="223"/>
        <end position="245"/>
    </location>
</feature>
<accession>A0A0P5T7F6</accession>
<evidence type="ECO:0000256" key="1">
    <source>
        <dbReference type="ARBA" id="ARBA00004141"/>
    </source>
</evidence>
<keyword evidence="5" id="KW-0325">Glycoprotein</keyword>
<feature type="transmembrane region" description="Helical" evidence="7">
    <location>
        <begin position="754"/>
        <end position="773"/>
    </location>
</feature>
<evidence type="ECO:0000256" key="5">
    <source>
        <dbReference type="ARBA" id="ARBA00023180"/>
    </source>
</evidence>
<comment type="subcellular location">
    <subcellularLocation>
        <location evidence="1">Membrane</location>
        <topology evidence="1">Multi-pass membrane protein</topology>
    </subcellularLocation>
</comment>
<dbReference type="PANTHER" id="PTHR12680">
    <property type="entry name" value="PUTATIVE HOMEODOMAIN TRANSCRIPTION FACTOR PHTF"/>
    <property type="match status" value="1"/>
</dbReference>
<dbReference type="GO" id="GO:0016020">
    <property type="term" value="C:membrane"/>
    <property type="evidence" value="ECO:0007669"/>
    <property type="project" value="UniProtKB-SubCell"/>
</dbReference>